<dbReference type="KEGG" id="mgz:GCW_01830"/>
<evidence type="ECO:0000313" key="13">
    <source>
        <dbReference type="Proteomes" id="UP000018735"/>
    </source>
</evidence>
<dbReference type="Proteomes" id="UP000018735">
    <property type="component" value="Chromosome"/>
</dbReference>
<evidence type="ECO:0000256" key="7">
    <source>
        <dbReference type="ARBA" id="ARBA00022643"/>
    </source>
</evidence>
<dbReference type="InterPro" id="IPR001226">
    <property type="entry name" value="Flavodoxin_CS"/>
</dbReference>
<dbReference type="InterPro" id="IPR010086">
    <property type="entry name" value="Flavodoxin_lc"/>
</dbReference>
<dbReference type="Gene3D" id="3.40.50.360">
    <property type="match status" value="1"/>
</dbReference>
<keyword evidence="7 10" id="KW-0288">FMN</keyword>
<comment type="cofactor">
    <cofactor evidence="1 10">
        <name>FMN</name>
        <dbReference type="ChEBI" id="CHEBI:58210"/>
    </cofactor>
</comment>
<accession>A0A0F6CKI8</accession>
<dbReference type="Pfam" id="PF00258">
    <property type="entry name" value="Flavodoxin_1"/>
    <property type="match status" value="1"/>
</dbReference>
<protein>
    <recommendedName>
        <fullName evidence="4 10">Flavodoxin</fullName>
    </recommendedName>
</protein>
<keyword evidence="9" id="KW-0535">Nitrogen fixation</keyword>
<dbReference type="InterPro" id="IPR050619">
    <property type="entry name" value="Flavodoxin"/>
</dbReference>
<name>A0A0F6CKI8_MYCGL</name>
<dbReference type="GO" id="GO:0010181">
    <property type="term" value="F:FMN binding"/>
    <property type="evidence" value="ECO:0007669"/>
    <property type="project" value="UniProtKB-UniRule"/>
</dbReference>
<dbReference type="AlphaFoldDB" id="A0A0F6CKI8"/>
<comment type="similarity">
    <text evidence="3 10">Belongs to the flavodoxin family.</text>
</comment>
<reference evidence="12 13" key="1">
    <citation type="journal article" date="2011" name="PLoS ONE">
        <title>Core proteome of the minimal cell: comparative proteomics of three mollicute species.</title>
        <authorList>
            <person name="Fisunov G.Y."/>
            <person name="Alexeev D.G."/>
            <person name="Bazaleev N.A."/>
            <person name="Ladygina V.G."/>
            <person name="Galyamina M.A."/>
            <person name="Kondratov I.G."/>
            <person name="Zhukova N.A."/>
            <person name="Serebryakova M.V."/>
            <person name="Demina I.A."/>
            <person name="Govorun V.M."/>
        </authorList>
    </citation>
    <scope>NUCLEOTIDE SEQUENCE [LARGE SCALE GENOMIC DNA]</scope>
    <source>
        <strain evidence="12 13">S6</strain>
    </source>
</reference>
<evidence type="ECO:0000256" key="3">
    <source>
        <dbReference type="ARBA" id="ARBA00005267"/>
    </source>
</evidence>
<comment type="function">
    <text evidence="2 10">Low-potential electron donor to a number of redox enzymes.</text>
</comment>
<evidence type="ECO:0000256" key="10">
    <source>
        <dbReference type="PIRNR" id="PIRNR038996"/>
    </source>
</evidence>
<dbReference type="PRINTS" id="PR00369">
    <property type="entry name" value="FLAVODOXIN"/>
</dbReference>
<evidence type="ECO:0000256" key="2">
    <source>
        <dbReference type="ARBA" id="ARBA00003297"/>
    </source>
</evidence>
<dbReference type="InterPro" id="IPR008254">
    <property type="entry name" value="Flavodoxin/NO_synth"/>
</dbReference>
<dbReference type="EMBL" id="CP006916">
    <property type="protein sequence ID" value="AHB99610.1"/>
    <property type="molecule type" value="Genomic_DNA"/>
</dbReference>
<evidence type="ECO:0000256" key="6">
    <source>
        <dbReference type="ARBA" id="ARBA00022630"/>
    </source>
</evidence>
<evidence type="ECO:0000313" key="12">
    <source>
        <dbReference type="EMBL" id="AHB99610.1"/>
    </source>
</evidence>
<dbReference type="PANTHER" id="PTHR42809">
    <property type="entry name" value="FLAVODOXIN 2"/>
    <property type="match status" value="1"/>
</dbReference>
<keyword evidence="6 10" id="KW-0285">Flavoprotein</keyword>
<keyword evidence="8 10" id="KW-0249">Electron transport</keyword>
<dbReference type="SUPFAM" id="SSF52218">
    <property type="entry name" value="Flavoproteins"/>
    <property type="match status" value="1"/>
</dbReference>
<dbReference type="GO" id="GO:0009055">
    <property type="term" value="F:electron transfer activity"/>
    <property type="evidence" value="ECO:0007669"/>
    <property type="project" value="UniProtKB-UniRule"/>
</dbReference>
<gene>
    <name evidence="12" type="primary">fldA</name>
    <name evidence="12" type="ORF">GCW_01830</name>
</gene>
<dbReference type="InterPro" id="IPR001094">
    <property type="entry name" value="Flavdoxin-like"/>
</dbReference>
<evidence type="ECO:0000256" key="9">
    <source>
        <dbReference type="ARBA" id="ARBA00023231"/>
    </source>
</evidence>
<evidence type="ECO:0000259" key="11">
    <source>
        <dbReference type="PROSITE" id="PS50902"/>
    </source>
</evidence>
<organism evidence="12 13">
    <name type="scientific">Mycoplasmoides gallisepticum S6</name>
    <dbReference type="NCBI Taxonomy" id="1006581"/>
    <lineage>
        <taxon>Bacteria</taxon>
        <taxon>Bacillati</taxon>
        <taxon>Mycoplasmatota</taxon>
        <taxon>Mycoplasmoidales</taxon>
        <taxon>Mycoplasmoidaceae</taxon>
        <taxon>Mycoplasmoides</taxon>
    </lineage>
</organism>
<dbReference type="RefSeq" id="WP_011884219.1">
    <property type="nucleotide sequence ID" value="NC_023030.2"/>
</dbReference>
<dbReference type="eggNOG" id="COG0716">
    <property type="taxonomic scope" value="Bacteria"/>
</dbReference>
<dbReference type="PANTHER" id="PTHR42809:SF1">
    <property type="entry name" value="FLAVODOXIN 1"/>
    <property type="match status" value="1"/>
</dbReference>
<dbReference type="PROSITE" id="PS00201">
    <property type="entry name" value="FLAVODOXIN"/>
    <property type="match status" value="1"/>
</dbReference>
<proteinExistence type="inferred from homology"/>
<keyword evidence="5 10" id="KW-0813">Transport</keyword>
<dbReference type="PROSITE" id="PS50902">
    <property type="entry name" value="FLAVODOXIN_LIKE"/>
    <property type="match status" value="1"/>
</dbReference>
<evidence type="ECO:0000256" key="4">
    <source>
        <dbReference type="ARBA" id="ARBA00017869"/>
    </source>
</evidence>
<dbReference type="PIRSF" id="PIRSF038996">
    <property type="entry name" value="FldA"/>
    <property type="match status" value="1"/>
</dbReference>
<evidence type="ECO:0000256" key="5">
    <source>
        <dbReference type="ARBA" id="ARBA00022448"/>
    </source>
</evidence>
<evidence type="ECO:0000256" key="1">
    <source>
        <dbReference type="ARBA" id="ARBA00001917"/>
    </source>
</evidence>
<evidence type="ECO:0000256" key="8">
    <source>
        <dbReference type="ARBA" id="ARBA00022982"/>
    </source>
</evidence>
<dbReference type="HOGENOM" id="CLU_051402_1_0_14"/>
<dbReference type="InterPro" id="IPR029039">
    <property type="entry name" value="Flavoprotein-like_sf"/>
</dbReference>
<sequence length="170" mass="19745">MKKIVIVYGTNLGTTELIAKKIEAEIKYPTTLIDVTKTNVDFINEFDVIIFGTSTWGTGDILDVWLEFDFKRLEVENKTFLLFGCGDCQTYPYTFCDGMGRLFEILNRKKATIIGATDIKEYEYEFEESRALYKNKVVGLMIDQDSQPEKTDFRIKKWTTWINEKLSTIL</sequence>
<feature type="domain" description="Flavodoxin-like" evidence="11">
    <location>
        <begin position="4"/>
        <end position="163"/>
    </location>
</feature>